<evidence type="ECO:0000313" key="3">
    <source>
        <dbReference type="EMBL" id="QHT62413.1"/>
    </source>
</evidence>
<protein>
    <submittedName>
        <fullName evidence="3">Uncharacterized protein</fullName>
    </submittedName>
</protein>
<keyword evidence="4" id="KW-1185">Reference proteome</keyword>
<dbReference type="Proteomes" id="UP000476064">
    <property type="component" value="Chromosome"/>
</dbReference>
<sequence length="215" mass="23508">MIPNEPQWYGRLGEEPYRKDPRPSEGQVQAIIAAAKPGKERRWAKWPAAVLFAAACLAMTAWLLSSADRADRVSTSAPSGPYAGISRTDFLATAGDRKINIVEEFKGRNEHWAAEYYVYTLSGDSLRLVLCLTKYIGDGPSPRGEMSFTLMSGDTVFGSVGVTYVTAPEQNIYSPALTMPKGAISDPASLKSLKMLIKSSGDEQFEWVTLYPSEG</sequence>
<keyword evidence="2" id="KW-1133">Transmembrane helix</keyword>
<gene>
    <name evidence="3" type="ORF">GXP70_22130</name>
</gene>
<evidence type="ECO:0000256" key="1">
    <source>
        <dbReference type="SAM" id="MobiDB-lite"/>
    </source>
</evidence>
<proteinExistence type="predicted"/>
<feature type="compositionally biased region" description="Basic and acidic residues" evidence="1">
    <location>
        <begin position="12"/>
        <end position="23"/>
    </location>
</feature>
<feature type="region of interest" description="Disordered" evidence="1">
    <location>
        <begin position="1"/>
        <end position="25"/>
    </location>
</feature>
<accession>A0A6C0G353</accession>
<dbReference type="EMBL" id="CP048209">
    <property type="protein sequence ID" value="QHT62413.1"/>
    <property type="molecule type" value="Genomic_DNA"/>
</dbReference>
<organism evidence="3 4">
    <name type="scientific">Paenibacillus lycopersici</name>
    <dbReference type="NCBI Taxonomy" id="2704462"/>
    <lineage>
        <taxon>Bacteria</taxon>
        <taxon>Bacillati</taxon>
        <taxon>Bacillota</taxon>
        <taxon>Bacilli</taxon>
        <taxon>Bacillales</taxon>
        <taxon>Paenibacillaceae</taxon>
        <taxon>Paenibacillus</taxon>
    </lineage>
</organism>
<dbReference type="AlphaFoldDB" id="A0A6C0G353"/>
<keyword evidence="2" id="KW-0472">Membrane</keyword>
<feature type="transmembrane region" description="Helical" evidence="2">
    <location>
        <begin position="46"/>
        <end position="64"/>
    </location>
</feature>
<dbReference type="KEGG" id="plyc:GXP70_22130"/>
<dbReference type="RefSeq" id="WP_162358846.1">
    <property type="nucleotide sequence ID" value="NZ_CP048209.1"/>
</dbReference>
<evidence type="ECO:0000256" key="2">
    <source>
        <dbReference type="SAM" id="Phobius"/>
    </source>
</evidence>
<evidence type="ECO:0000313" key="4">
    <source>
        <dbReference type="Proteomes" id="UP000476064"/>
    </source>
</evidence>
<name>A0A6C0G353_9BACL</name>
<keyword evidence="2" id="KW-0812">Transmembrane</keyword>
<reference evidence="3 4" key="1">
    <citation type="submission" date="2020-01" db="EMBL/GenBank/DDBJ databases">
        <title>Paenibacillus sp. nov., isolated from tomato rhizosphere.</title>
        <authorList>
            <person name="Weon H.-Y."/>
            <person name="Lee S.A."/>
        </authorList>
    </citation>
    <scope>NUCLEOTIDE SEQUENCE [LARGE SCALE GENOMIC DNA]</scope>
    <source>
        <strain evidence="3 4">12200R-189</strain>
    </source>
</reference>